<evidence type="ECO:0000313" key="2">
    <source>
        <dbReference type="Proteomes" id="UP000887159"/>
    </source>
</evidence>
<dbReference type="EMBL" id="BMAU01021397">
    <property type="protein sequence ID" value="GFY31182.1"/>
    <property type="molecule type" value="Genomic_DNA"/>
</dbReference>
<keyword evidence="2" id="KW-1185">Reference proteome</keyword>
<comment type="caution">
    <text evidence="1">The sequence shown here is derived from an EMBL/GenBank/DDBJ whole genome shotgun (WGS) entry which is preliminary data.</text>
</comment>
<proteinExistence type="predicted"/>
<sequence length="78" mass="8685">MFVKVRASLGHGSTLNRRRTGSPLVTLVEEKGRWEASVHPRSFSLKIGLEPKVQYVSGNFPSFPSTITMNQLLLNISD</sequence>
<name>A0A8X6WAU7_TRICX</name>
<accession>A0A8X6WAU7</accession>
<protein>
    <submittedName>
        <fullName evidence="1">Uncharacterized protein</fullName>
    </submittedName>
</protein>
<reference evidence="1" key="1">
    <citation type="submission" date="2020-08" db="EMBL/GenBank/DDBJ databases">
        <title>Multicomponent nature underlies the extraordinary mechanical properties of spider dragline silk.</title>
        <authorList>
            <person name="Kono N."/>
            <person name="Nakamura H."/>
            <person name="Mori M."/>
            <person name="Yoshida Y."/>
            <person name="Ohtoshi R."/>
            <person name="Malay A.D."/>
            <person name="Moran D.A.P."/>
            <person name="Tomita M."/>
            <person name="Numata K."/>
            <person name="Arakawa K."/>
        </authorList>
    </citation>
    <scope>NUCLEOTIDE SEQUENCE</scope>
</reference>
<dbReference type="Proteomes" id="UP000887159">
    <property type="component" value="Unassembled WGS sequence"/>
</dbReference>
<evidence type="ECO:0000313" key="1">
    <source>
        <dbReference type="EMBL" id="GFY31182.1"/>
    </source>
</evidence>
<organism evidence="1 2">
    <name type="scientific">Trichonephila clavipes</name>
    <name type="common">Golden silk orbweaver</name>
    <name type="synonym">Nephila clavipes</name>
    <dbReference type="NCBI Taxonomy" id="2585209"/>
    <lineage>
        <taxon>Eukaryota</taxon>
        <taxon>Metazoa</taxon>
        <taxon>Ecdysozoa</taxon>
        <taxon>Arthropoda</taxon>
        <taxon>Chelicerata</taxon>
        <taxon>Arachnida</taxon>
        <taxon>Araneae</taxon>
        <taxon>Araneomorphae</taxon>
        <taxon>Entelegynae</taxon>
        <taxon>Araneoidea</taxon>
        <taxon>Nephilidae</taxon>
        <taxon>Trichonephila</taxon>
    </lineage>
</organism>
<dbReference type="AlphaFoldDB" id="A0A8X6WAU7"/>
<gene>
    <name evidence="1" type="ORF">TNCV_751451</name>
</gene>